<evidence type="ECO:0000313" key="1">
    <source>
        <dbReference type="EMBL" id="TQW00873.1"/>
    </source>
</evidence>
<dbReference type="Proteomes" id="UP000315783">
    <property type="component" value="Unassembled WGS sequence"/>
</dbReference>
<name>A0A545VGM9_9HYPO</name>
<dbReference type="EMBL" id="SPUK01000001">
    <property type="protein sequence ID" value="TQW00873.1"/>
    <property type="molecule type" value="Genomic_DNA"/>
</dbReference>
<dbReference type="AlphaFoldDB" id="A0A545VGM9"/>
<reference evidence="1 2" key="1">
    <citation type="journal article" date="2019" name="Appl. Microbiol. Biotechnol.">
        <title>Genome sequence of Isaria javanica and comparative genome analysis insights into family S53 peptidase evolution in fungal entomopathogens.</title>
        <authorList>
            <person name="Lin R."/>
            <person name="Zhang X."/>
            <person name="Xin B."/>
            <person name="Zou M."/>
            <person name="Gao Y."/>
            <person name="Qin F."/>
            <person name="Hu Q."/>
            <person name="Xie B."/>
            <person name="Cheng X."/>
        </authorList>
    </citation>
    <scope>NUCLEOTIDE SEQUENCE [LARGE SCALE GENOMIC DNA]</scope>
    <source>
        <strain evidence="1 2">IJ1G</strain>
    </source>
</reference>
<accession>A0A545VGM9</accession>
<proteinExistence type="predicted"/>
<protein>
    <submittedName>
        <fullName evidence="1">Uncharacterized protein</fullName>
    </submittedName>
</protein>
<sequence length="93" mass="10695">MERSADAYELRHLPAVPQLWNLHAVLRDSLCVSMTFAASPKEACWNVSLRFQRVRVCISFKCTPRADNAWCGTSRLLQPPKVALKQIYGHRPW</sequence>
<comment type="caution">
    <text evidence="1">The sequence shown here is derived from an EMBL/GenBank/DDBJ whole genome shotgun (WGS) entry which is preliminary data.</text>
</comment>
<keyword evidence="2" id="KW-1185">Reference proteome</keyword>
<organism evidence="1 2">
    <name type="scientific">Cordyceps javanica</name>
    <dbReference type="NCBI Taxonomy" id="43265"/>
    <lineage>
        <taxon>Eukaryota</taxon>
        <taxon>Fungi</taxon>
        <taxon>Dikarya</taxon>
        <taxon>Ascomycota</taxon>
        <taxon>Pezizomycotina</taxon>
        <taxon>Sordariomycetes</taxon>
        <taxon>Hypocreomycetidae</taxon>
        <taxon>Hypocreales</taxon>
        <taxon>Cordycipitaceae</taxon>
        <taxon>Cordyceps</taxon>
    </lineage>
</organism>
<evidence type="ECO:0000313" key="2">
    <source>
        <dbReference type="Proteomes" id="UP000315783"/>
    </source>
</evidence>
<gene>
    <name evidence="1" type="ORF">IF1G_00804</name>
</gene>